<feature type="domain" description="Exocyst component Exo84 C-terminal" evidence="13">
    <location>
        <begin position="530"/>
        <end position="734"/>
    </location>
</feature>
<evidence type="ECO:0000313" key="14">
    <source>
        <dbReference type="EMBL" id="SPO28826.1"/>
    </source>
</evidence>
<dbReference type="InterPro" id="IPR011993">
    <property type="entry name" value="PH-like_dom_sf"/>
</dbReference>
<evidence type="ECO:0000256" key="4">
    <source>
        <dbReference type="ARBA" id="ARBA00022448"/>
    </source>
</evidence>
<dbReference type="GO" id="GO:0015031">
    <property type="term" value="P:protein transport"/>
    <property type="evidence" value="ECO:0007669"/>
    <property type="project" value="UniProtKB-KW"/>
</dbReference>
<evidence type="ECO:0000256" key="2">
    <source>
        <dbReference type="ARBA" id="ARBA00007210"/>
    </source>
</evidence>
<comment type="subcellular location">
    <subcellularLocation>
        <location evidence="1">Cytoplasmic vesicle</location>
        <location evidence="1">Secretory vesicle</location>
    </subcellularLocation>
</comment>
<keyword evidence="4" id="KW-0813">Transport</keyword>
<dbReference type="Pfam" id="PF08700">
    <property type="entry name" value="VPS51_Exo84_N"/>
    <property type="match status" value="1"/>
</dbReference>
<dbReference type="Gene3D" id="1.20.58.1210">
    <property type="entry name" value="Exo84p, N-terminal helical domain"/>
    <property type="match status" value="1"/>
</dbReference>
<feature type="compositionally biased region" description="Low complexity" evidence="12">
    <location>
        <begin position="280"/>
        <end position="289"/>
    </location>
</feature>
<keyword evidence="6" id="KW-0653">Protein transport</keyword>
<feature type="region of interest" description="Disordered" evidence="12">
    <location>
        <begin position="280"/>
        <end position="299"/>
    </location>
</feature>
<keyword evidence="15" id="KW-1185">Reference proteome</keyword>
<dbReference type="FunFam" id="2.30.29.30:FF:000264">
    <property type="entry name" value="Potential exocyst complex component Exo84"/>
    <property type="match status" value="1"/>
</dbReference>
<organism evidence="14 15">
    <name type="scientific">Ustilago trichophora</name>
    <dbReference type="NCBI Taxonomy" id="86804"/>
    <lineage>
        <taxon>Eukaryota</taxon>
        <taxon>Fungi</taxon>
        <taxon>Dikarya</taxon>
        <taxon>Basidiomycota</taxon>
        <taxon>Ustilaginomycotina</taxon>
        <taxon>Ustilaginomycetes</taxon>
        <taxon>Ustilaginales</taxon>
        <taxon>Ustilaginaceae</taxon>
        <taxon>Ustilago</taxon>
    </lineage>
</organism>
<keyword evidence="7" id="KW-0175">Coiled coil</keyword>
<dbReference type="GO" id="GO:0006893">
    <property type="term" value="P:Golgi to plasma membrane transport"/>
    <property type="evidence" value="ECO:0007669"/>
    <property type="project" value="TreeGrafter"/>
</dbReference>
<dbReference type="PANTHER" id="PTHR21426:SF12">
    <property type="entry name" value="EXOCYST COMPLEX COMPONENT 8"/>
    <property type="match status" value="1"/>
</dbReference>
<feature type="region of interest" description="Disordered" evidence="12">
    <location>
        <begin position="1"/>
        <end position="93"/>
    </location>
</feature>
<dbReference type="SUPFAM" id="SSF74788">
    <property type="entry name" value="Cullin repeat-like"/>
    <property type="match status" value="1"/>
</dbReference>
<feature type="region of interest" description="Disordered" evidence="12">
    <location>
        <begin position="481"/>
        <end position="512"/>
    </location>
</feature>
<name>A0A5C3EGU2_9BASI</name>
<gene>
    <name evidence="14" type="ORF">UTRI_05140_B</name>
</gene>
<dbReference type="Pfam" id="PF16528">
    <property type="entry name" value="Exo84_C"/>
    <property type="match status" value="1"/>
</dbReference>
<evidence type="ECO:0000256" key="12">
    <source>
        <dbReference type="SAM" id="MobiDB-lite"/>
    </source>
</evidence>
<dbReference type="GO" id="GO:0000145">
    <property type="term" value="C:exocyst"/>
    <property type="evidence" value="ECO:0007669"/>
    <property type="project" value="InterPro"/>
</dbReference>
<accession>A0A5C3EGU2</accession>
<dbReference type="SUPFAM" id="SSF50729">
    <property type="entry name" value="PH domain-like"/>
    <property type="match status" value="1"/>
</dbReference>
<keyword evidence="5" id="KW-0268">Exocytosis</keyword>
<dbReference type="EMBL" id="OOIN01000025">
    <property type="protein sequence ID" value="SPO28826.1"/>
    <property type="molecule type" value="Genomic_DNA"/>
</dbReference>
<dbReference type="AlphaFoldDB" id="A0A5C3EGU2"/>
<dbReference type="PANTHER" id="PTHR21426">
    <property type="entry name" value="EXOCYST COMPLEX COMPONENT 8"/>
    <property type="match status" value="1"/>
</dbReference>
<dbReference type="GO" id="GO:0006887">
    <property type="term" value="P:exocytosis"/>
    <property type="evidence" value="ECO:0007669"/>
    <property type="project" value="UniProtKB-KW"/>
</dbReference>
<dbReference type="Pfam" id="PF25345">
    <property type="entry name" value="PH_EXO84"/>
    <property type="match status" value="1"/>
</dbReference>
<evidence type="ECO:0000256" key="10">
    <source>
        <dbReference type="ARBA" id="ARBA00065378"/>
    </source>
</evidence>
<evidence type="ECO:0000256" key="8">
    <source>
        <dbReference type="ARBA" id="ARBA00023329"/>
    </source>
</evidence>
<dbReference type="InterPro" id="IPR016159">
    <property type="entry name" value="Cullin_repeat-like_dom_sf"/>
</dbReference>
<evidence type="ECO:0000256" key="1">
    <source>
        <dbReference type="ARBA" id="ARBA00004398"/>
    </source>
</evidence>
<dbReference type="InterPro" id="IPR042560">
    <property type="entry name" value="Exo84_C_2"/>
</dbReference>
<evidence type="ECO:0000256" key="3">
    <source>
        <dbReference type="ARBA" id="ARBA00021269"/>
    </source>
</evidence>
<evidence type="ECO:0000256" key="5">
    <source>
        <dbReference type="ARBA" id="ARBA00022483"/>
    </source>
</evidence>
<comment type="function">
    <text evidence="9">Involved in the secretory pathway as part of the exocyst complex which tethers secretory vesicles to the sites of exocytosis. Plays a role in both the assembly of the exocyst and the polarization of this complex to specific sites of the plasma membrane for exocytosis. Also involved in assembly of the spliceosome.</text>
</comment>
<comment type="subunit">
    <text evidence="10">Component of the exocyst complex.</text>
</comment>
<protein>
    <recommendedName>
        <fullName evidence="3">Exocyst complex component EXO84</fullName>
    </recommendedName>
    <alternativeName>
        <fullName evidence="11">Exocyst complex component exo84</fullName>
    </alternativeName>
</protein>
<dbReference type="InterPro" id="IPR042561">
    <property type="entry name" value="Exo84_C_1"/>
</dbReference>
<feature type="region of interest" description="Disordered" evidence="12">
    <location>
        <begin position="787"/>
        <end position="820"/>
    </location>
</feature>
<evidence type="ECO:0000259" key="13">
    <source>
        <dbReference type="Pfam" id="PF16528"/>
    </source>
</evidence>
<reference evidence="14 15" key="1">
    <citation type="submission" date="2018-03" db="EMBL/GenBank/DDBJ databases">
        <authorList>
            <person name="Guldener U."/>
        </authorList>
    </citation>
    <scope>NUCLEOTIDE SEQUENCE [LARGE SCALE GENOMIC DNA]</scope>
    <source>
        <strain evidence="14 15">NBRC100155</strain>
    </source>
</reference>
<keyword evidence="8" id="KW-0968">Cytoplasmic vesicle</keyword>
<evidence type="ECO:0000313" key="15">
    <source>
        <dbReference type="Proteomes" id="UP000324022"/>
    </source>
</evidence>
<evidence type="ECO:0000256" key="11">
    <source>
        <dbReference type="ARBA" id="ARBA00071741"/>
    </source>
</evidence>
<evidence type="ECO:0000256" key="6">
    <source>
        <dbReference type="ARBA" id="ARBA00022927"/>
    </source>
</evidence>
<dbReference type="InterPro" id="IPR032403">
    <property type="entry name" value="Exo84_C"/>
</dbReference>
<evidence type="ECO:0000256" key="9">
    <source>
        <dbReference type="ARBA" id="ARBA00057052"/>
    </source>
</evidence>
<dbReference type="InterPro" id="IPR033961">
    <property type="entry name" value="Exo84"/>
</dbReference>
<comment type="similarity">
    <text evidence="2">Belongs to the EXO84 family.</text>
</comment>
<dbReference type="GO" id="GO:0030133">
    <property type="term" value="C:transport vesicle"/>
    <property type="evidence" value="ECO:0007669"/>
    <property type="project" value="UniProtKB-SubCell"/>
</dbReference>
<dbReference type="OrthoDB" id="642193at2759"/>
<dbReference type="Gene3D" id="2.30.29.30">
    <property type="entry name" value="Pleckstrin-homology domain (PH domain)/Phosphotyrosine-binding domain (PTB)"/>
    <property type="match status" value="1"/>
</dbReference>
<evidence type="ECO:0000256" key="7">
    <source>
        <dbReference type="ARBA" id="ARBA00023054"/>
    </source>
</evidence>
<feature type="compositionally biased region" description="Low complexity" evidence="12">
    <location>
        <begin position="27"/>
        <end position="51"/>
    </location>
</feature>
<dbReference type="Gene3D" id="1.20.58.1220">
    <property type="entry name" value="Exo84p, C-terminal helical domain"/>
    <property type="match status" value="1"/>
</dbReference>
<proteinExistence type="inferred from homology"/>
<feature type="compositionally biased region" description="Low complexity" evidence="12">
    <location>
        <begin position="60"/>
        <end position="77"/>
    </location>
</feature>
<dbReference type="Proteomes" id="UP000324022">
    <property type="component" value="Unassembled WGS sequence"/>
</dbReference>
<sequence>MSRSLRTRPMTLYAQDGQQPVIPPVPAASSSAYPSNNASYPQQQQQHQQQHGSSYHTHQSNSNAVSSSSSSSGGNASRVLKKSKKKASEVGSNLKKRLSMRYAEPTQLGPGGFSAIPAVPSLPPMPQIHIDDRPHHDNDDDHRYLPVIGESSHDAAYDPDENELQAMRKSSETTRTRTDIFESDPAVDLQLLSQSDFDPQAYLRAKLSHHTESSLRTFKSSLAAAKEAANDDLKRQVFKNYSEFITISKEIATLENDMLELKELLSEWKQLPQALELDDSTSTSSFSDFSRAKPSGKANRNSTIDLQQIYRAQITSLWEGIEGSQKFLPYIPGRHLIAEASSFTELNAATYKPQQSVALFLLDDLLLIATRRKRQMSSKVRLVAERCFSLAEIVVIDLKDGGDLTNAIKIKRARESYVYRTDRAEDKRALLNAFRRVAEELAKKRRNESEYGAAAEARKRESTLLSSPPIAQHQFEALDLSSTSSTTSSRQHYDGGLLTPIGEHGPADSAGGVMAAAAASASAERKDPGRWNNDFADELSVCIALREWDQAVTLIEKGRAVLSTYSSTDASCLDLSAKLTARTADLFAAISSDFTRQHLKKSSVIRNASFLLRLDQGEKARQLFLEARTELLKKRTRQIKFEGDTGLYISELGMVHFTLIKNTSEWYMAAFKDGSMASGFVQWAWERVEEYAELFRRQVYGVEEEREGEEGLVSEVKEISLRLAGQLKEVGLDFCFLLEQLLEAEPGVVSGEEVQLAVSADGGEDARQGGGAGMVIPKLILTRSSRIGMEGEQTSSERERARGEVTSAQELRRQSVMHLS</sequence>